<keyword evidence="4" id="KW-1185">Reference proteome</keyword>
<name>A0ABQ6IJ95_9MICO</name>
<evidence type="ECO:0000313" key="4">
    <source>
        <dbReference type="Proteomes" id="UP001157125"/>
    </source>
</evidence>
<sequence length="616" mass="66551">MTEAQMLALFGEGRHPDADRIEAQLTAQGYSPDQALASTQLGHAMPVFKAAADDFTPYVDAAFTDFHTAYDRVPSASEASRLRRDAAFEYLRIQPEAGVITTTDVNRFLAEQGGSAKQAVSGFDLVFTPVKSVSVLWGLADEDTSKTIARIHDEAWQASMTAMQEDACVTRTGHGGVLQIDGDGFATAAFDHHTSRHGDPNLHTHVVVANRVQDAQGTWRTLDARAIYAYGVAASERYQLEMESRLTRELGVTFEDVYTARGGQAVREIVGIDKGVREAFSSRTRDIGAHLDALVAEYTTTYGRAPSKATMRRLAQQATLATRPAKESGETLGEQREQWAGRARELLGRRSAVRKMTAGVVAGPRKPAPFTLTVDQVDGLARAVVEDLGQKRARWNSANVTATTERLLRDYLSPNADLKSRMEHFAGGSAAGTLADLEDLDATIREVVAATEHHSIDLSMPDLLNTPDVLRRRDRTVVFGPAHAKWRTSEAVLARETRLLEAAETAWGPVFDAANVDLLSRMRTRPLDEGQLAVARRFIASGRLVDAAIGPAGAGKTTAMKVFADAVNIGGGRVVALAPSAAAAKVLSGEPRGARRDCGEVRRRLHAGSHPRGPTA</sequence>
<dbReference type="SUPFAM" id="SSF52540">
    <property type="entry name" value="P-loop containing nucleoside triphosphate hydrolases"/>
    <property type="match status" value="1"/>
</dbReference>
<dbReference type="InterPro" id="IPR027417">
    <property type="entry name" value="P-loop_NTPase"/>
</dbReference>
<gene>
    <name evidence="3" type="ORF">GCM10025876_41140</name>
</gene>
<protein>
    <recommendedName>
        <fullName evidence="2">TrwC relaxase domain-containing protein</fullName>
    </recommendedName>
</protein>
<reference evidence="4" key="1">
    <citation type="journal article" date="2019" name="Int. J. Syst. Evol. Microbiol.">
        <title>The Global Catalogue of Microorganisms (GCM) 10K type strain sequencing project: providing services to taxonomists for standard genome sequencing and annotation.</title>
        <authorList>
            <consortium name="The Broad Institute Genomics Platform"/>
            <consortium name="The Broad Institute Genome Sequencing Center for Infectious Disease"/>
            <person name="Wu L."/>
            <person name="Ma J."/>
        </authorList>
    </citation>
    <scope>NUCLEOTIDE SEQUENCE [LARGE SCALE GENOMIC DNA]</scope>
    <source>
        <strain evidence="4">NBRC 112299</strain>
    </source>
</reference>
<dbReference type="InterPro" id="IPR014862">
    <property type="entry name" value="TrwC"/>
</dbReference>
<dbReference type="EMBL" id="BSUN01000003">
    <property type="protein sequence ID" value="GMA37910.1"/>
    <property type="molecule type" value="Genomic_DNA"/>
</dbReference>
<feature type="domain" description="TrwC relaxase" evidence="2">
    <location>
        <begin position="2"/>
        <end position="345"/>
    </location>
</feature>
<evidence type="ECO:0000256" key="1">
    <source>
        <dbReference type="SAM" id="MobiDB-lite"/>
    </source>
</evidence>
<dbReference type="SUPFAM" id="SSF55464">
    <property type="entry name" value="Origin of replication-binding domain, RBD-like"/>
    <property type="match status" value="1"/>
</dbReference>
<evidence type="ECO:0000313" key="3">
    <source>
        <dbReference type="EMBL" id="GMA37910.1"/>
    </source>
</evidence>
<dbReference type="Pfam" id="PF08751">
    <property type="entry name" value="TrwC"/>
    <property type="match status" value="1"/>
</dbReference>
<accession>A0ABQ6IJ95</accession>
<comment type="caution">
    <text evidence="3">The sequence shown here is derived from an EMBL/GenBank/DDBJ whole genome shotgun (WGS) entry which is preliminary data.</text>
</comment>
<proteinExistence type="predicted"/>
<dbReference type="Gene3D" id="3.40.50.300">
    <property type="entry name" value="P-loop containing nucleotide triphosphate hydrolases"/>
    <property type="match status" value="1"/>
</dbReference>
<feature type="region of interest" description="Disordered" evidence="1">
    <location>
        <begin position="590"/>
        <end position="616"/>
    </location>
</feature>
<dbReference type="Proteomes" id="UP001157125">
    <property type="component" value="Unassembled WGS sequence"/>
</dbReference>
<dbReference type="Pfam" id="PF13604">
    <property type="entry name" value="AAA_30"/>
    <property type="match status" value="1"/>
</dbReference>
<feature type="compositionally biased region" description="Basic and acidic residues" evidence="1">
    <location>
        <begin position="592"/>
        <end position="602"/>
    </location>
</feature>
<dbReference type="NCBIfam" id="NF041492">
    <property type="entry name" value="MobF"/>
    <property type="match status" value="1"/>
</dbReference>
<organism evidence="3 4">
    <name type="scientific">Demequina litorisediminis</name>
    <dbReference type="NCBI Taxonomy" id="1849022"/>
    <lineage>
        <taxon>Bacteria</taxon>
        <taxon>Bacillati</taxon>
        <taxon>Actinomycetota</taxon>
        <taxon>Actinomycetes</taxon>
        <taxon>Micrococcales</taxon>
        <taxon>Demequinaceae</taxon>
        <taxon>Demequina</taxon>
    </lineage>
</organism>
<evidence type="ECO:0000259" key="2">
    <source>
        <dbReference type="Pfam" id="PF08751"/>
    </source>
</evidence>